<evidence type="ECO:0000313" key="12">
    <source>
        <dbReference type="EMBL" id="KZD12831.1"/>
    </source>
</evidence>
<dbReference type="InterPro" id="IPR036388">
    <property type="entry name" value="WH-like_DNA-bd_sf"/>
</dbReference>
<dbReference type="RefSeq" id="WP_067551017.1">
    <property type="nucleotide sequence ID" value="NZ_LPXN01000001.1"/>
</dbReference>
<comment type="catalytic activity">
    <reaction evidence="8 9">
        <text>a 6-O-methyl-2'-deoxyguanosine in DNA + L-cysteinyl-[protein] = S-methyl-L-cysteinyl-[protein] + a 2'-deoxyguanosine in DNA</text>
        <dbReference type="Rhea" id="RHEA:24000"/>
        <dbReference type="Rhea" id="RHEA-COMP:10131"/>
        <dbReference type="Rhea" id="RHEA-COMP:10132"/>
        <dbReference type="Rhea" id="RHEA-COMP:11367"/>
        <dbReference type="Rhea" id="RHEA-COMP:11368"/>
        <dbReference type="ChEBI" id="CHEBI:29950"/>
        <dbReference type="ChEBI" id="CHEBI:82612"/>
        <dbReference type="ChEBI" id="CHEBI:85445"/>
        <dbReference type="ChEBI" id="CHEBI:85448"/>
        <dbReference type="EC" id="2.1.1.63"/>
    </reaction>
</comment>
<organism evidence="12 13">
    <name type="scientific">Oceanibaculum pacificum</name>
    <dbReference type="NCBI Taxonomy" id="580166"/>
    <lineage>
        <taxon>Bacteria</taxon>
        <taxon>Pseudomonadati</taxon>
        <taxon>Pseudomonadota</taxon>
        <taxon>Alphaproteobacteria</taxon>
        <taxon>Rhodospirillales</taxon>
        <taxon>Oceanibaculaceae</taxon>
        <taxon>Oceanibaculum</taxon>
    </lineage>
</organism>
<evidence type="ECO:0000256" key="6">
    <source>
        <dbReference type="ARBA" id="ARBA00022763"/>
    </source>
</evidence>
<dbReference type="InterPro" id="IPR008332">
    <property type="entry name" value="MethylG_MeTrfase_N"/>
</dbReference>
<dbReference type="EMBL" id="LPXN01000001">
    <property type="protein sequence ID" value="KZD12831.1"/>
    <property type="molecule type" value="Genomic_DNA"/>
</dbReference>
<evidence type="ECO:0000313" key="13">
    <source>
        <dbReference type="Proteomes" id="UP000076400"/>
    </source>
</evidence>
<dbReference type="SUPFAM" id="SSF46767">
    <property type="entry name" value="Methylated DNA-protein cysteine methyltransferase, C-terminal domain"/>
    <property type="match status" value="1"/>
</dbReference>
<reference evidence="12 13" key="1">
    <citation type="submission" date="2015-12" db="EMBL/GenBank/DDBJ databases">
        <title>Genome sequence of Oceanibaculum pacificum MCCC 1A02656.</title>
        <authorList>
            <person name="Lu L."/>
            <person name="Lai Q."/>
            <person name="Shao Z."/>
            <person name="Qian P."/>
        </authorList>
    </citation>
    <scope>NUCLEOTIDE SEQUENCE [LARGE SCALE GENOMIC DNA]</scope>
    <source>
        <strain evidence="12 13">MCCC 1A02656</strain>
    </source>
</reference>
<dbReference type="STRING" id="580166.AUP43_00365"/>
<comment type="catalytic activity">
    <reaction evidence="1 9">
        <text>a 4-O-methyl-thymidine in DNA + L-cysteinyl-[protein] = a thymidine in DNA + S-methyl-L-cysteinyl-[protein]</text>
        <dbReference type="Rhea" id="RHEA:53428"/>
        <dbReference type="Rhea" id="RHEA-COMP:10131"/>
        <dbReference type="Rhea" id="RHEA-COMP:10132"/>
        <dbReference type="Rhea" id="RHEA-COMP:13555"/>
        <dbReference type="Rhea" id="RHEA-COMP:13556"/>
        <dbReference type="ChEBI" id="CHEBI:29950"/>
        <dbReference type="ChEBI" id="CHEBI:82612"/>
        <dbReference type="ChEBI" id="CHEBI:137386"/>
        <dbReference type="ChEBI" id="CHEBI:137387"/>
        <dbReference type="EC" id="2.1.1.63"/>
    </reaction>
</comment>
<dbReference type="InterPro" id="IPR036217">
    <property type="entry name" value="MethylDNA_cys_MeTrfase_DNAb"/>
</dbReference>
<dbReference type="PANTHER" id="PTHR10815:SF5">
    <property type="entry name" value="METHYLATED-DNA--PROTEIN-CYSTEINE METHYLTRANSFERASE"/>
    <property type="match status" value="1"/>
</dbReference>
<evidence type="ECO:0000259" key="10">
    <source>
        <dbReference type="Pfam" id="PF01035"/>
    </source>
</evidence>
<feature type="domain" description="Methylated-DNA-[protein]-cysteine S-methyltransferase DNA binding" evidence="10">
    <location>
        <begin position="70"/>
        <end position="147"/>
    </location>
</feature>
<keyword evidence="13" id="KW-1185">Reference proteome</keyword>
<dbReference type="PANTHER" id="PTHR10815">
    <property type="entry name" value="METHYLATED-DNA--PROTEIN-CYSTEINE METHYLTRANSFERASE"/>
    <property type="match status" value="1"/>
</dbReference>
<dbReference type="Pfam" id="PF01035">
    <property type="entry name" value="DNA_binding_1"/>
    <property type="match status" value="1"/>
</dbReference>
<dbReference type="HAMAP" id="MF_00772">
    <property type="entry name" value="OGT"/>
    <property type="match status" value="1"/>
</dbReference>
<dbReference type="AlphaFoldDB" id="A0A154WH39"/>
<evidence type="ECO:0000256" key="5">
    <source>
        <dbReference type="ARBA" id="ARBA00022679"/>
    </source>
</evidence>
<comment type="caution">
    <text evidence="12">The sequence shown here is derived from an EMBL/GenBank/DDBJ whole genome shotgun (WGS) entry which is preliminary data.</text>
</comment>
<dbReference type="Pfam" id="PF02870">
    <property type="entry name" value="Methyltransf_1N"/>
    <property type="match status" value="1"/>
</dbReference>
<dbReference type="InterPro" id="IPR036631">
    <property type="entry name" value="MGMT_N_sf"/>
</dbReference>
<comment type="function">
    <text evidence="9">Involved in the cellular defense against the biological effects of O6-methylguanine (O6-MeG) and O4-methylthymine (O4-MeT) in DNA. Repairs the methylated nucleobase in DNA by stoichiometrically transferring the methyl group to a cysteine residue in the enzyme. This is a suicide reaction: the enzyme is irreversibly inactivated.</text>
</comment>
<evidence type="ECO:0000256" key="1">
    <source>
        <dbReference type="ARBA" id="ARBA00001286"/>
    </source>
</evidence>
<accession>A0A154WH39</accession>
<dbReference type="Proteomes" id="UP000076400">
    <property type="component" value="Unassembled WGS sequence"/>
</dbReference>
<dbReference type="InterPro" id="IPR014048">
    <property type="entry name" value="MethylDNA_cys_MeTrfase_DNA-bd"/>
</dbReference>
<dbReference type="GO" id="GO:0005737">
    <property type="term" value="C:cytoplasm"/>
    <property type="evidence" value="ECO:0007669"/>
    <property type="project" value="UniProtKB-SubCell"/>
</dbReference>
<evidence type="ECO:0000256" key="7">
    <source>
        <dbReference type="ARBA" id="ARBA00023204"/>
    </source>
</evidence>
<comment type="similarity">
    <text evidence="2 9">Belongs to the MGMT family.</text>
</comment>
<evidence type="ECO:0000256" key="3">
    <source>
        <dbReference type="ARBA" id="ARBA00022490"/>
    </source>
</evidence>
<sequence>MSRLCVDTPVGPVTIQAEAGRITRLRFAANGPENSDDPLLQEAARQLEGYFSGQRHQFDLPLNAEGPTHHQAVWDAMCRIAYGETRTYGDIAGEIGSNARAVGTACGANPIPIFIPCHRVIGKDGKLVGFSGGDGKKTKAKLLDREAPALPLLAFD</sequence>
<feature type="active site" description="Nucleophile; methyl group acceptor" evidence="9">
    <location>
        <position position="117"/>
    </location>
</feature>
<evidence type="ECO:0000259" key="11">
    <source>
        <dbReference type="Pfam" id="PF02870"/>
    </source>
</evidence>
<keyword evidence="7 9" id="KW-0234">DNA repair</keyword>
<evidence type="ECO:0000256" key="2">
    <source>
        <dbReference type="ARBA" id="ARBA00008711"/>
    </source>
</evidence>
<dbReference type="Gene3D" id="1.10.10.10">
    <property type="entry name" value="Winged helix-like DNA-binding domain superfamily/Winged helix DNA-binding domain"/>
    <property type="match status" value="1"/>
</dbReference>
<keyword evidence="4 9" id="KW-0489">Methyltransferase</keyword>
<protein>
    <recommendedName>
        <fullName evidence="9">Methylated-DNA--protein-cysteine methyltransferase</fullName>
        <ecNumber evidence="9">2.1.1.63</ecNumber>
    </recommendedName>
    <alternativeName>
        <fullName evidence="9">6-O-methylguanine-DNA methyltransferase</fullName>
        <shortName evidence="9">MGMT</shortName>
    </alternativeName>
    <alternativeName>
        <fullName evidence="9">O-6-methylguanine-DNA-alkyltransferase</fullName>
    </alternativeName>
</protein>
<dbReference type="GO" id="GO:0003908">
    <property type="term" value="F:methylated-DNA-[protein]-cysteine S-methyltransferase activity"/>
    <property type="evidence" value="ECO:0007669"/>
    <property type="project" value="UniProtKB-UniRule"/>
</dbReference>
<keyword evidence="3 9" id="KW-0963">Cytoplasm</keyword>
<dbReference type="InterPro" id="IPR001497">
    <property type="entry name" value="MethylDNA_cys_MeTrfase_AS"/>
</dbReference>
<dbReference type="GO" id="GO:0032259">
    <property type="term" value="P:methylation"/>
    <property type="evidence" value="ECO:0007669"/>
    <property type="project" value="UniProtKB-KW"/>
</dbReference>
<dbReference type="SUPFAM" id="SSF53155">
    <property type="entry name" value="Methylated DNA-protein cysteine methyltransferase domain"/>
    <property type="match status" value="1"/>
</dbReference>
<comment type="subcellular location">
    <subcellularLocation>
        <location evidence="9">Cytoplasm</location>
    </subcellularLocation>
</comment>
<feature type="domain" description="Methylguanine DNA methyltransferase ribonuclease-like" evidence="11">
    <location>
        <begin position="7"/>
        <end position="63"/>
    </location>
</feature>
<proteinExistence type="inferred from homology"/>
<dbReference type="InterPro" id="IPR023546">
    <property type="entry name" value="MGMT"/>
</dbReference>
<dbReference type="GO" id="GO:0006307">
    <property type="term" value="P:DNA alkylation repair"/>
    <property type="evidence" value="ECO:0007669"/>
    <property type="project" value="UniProtKB-UniRule"/>
</dbReference>
<dbReference type="NCBIfam" id="TIGR00589">
    <property type="entry name" value="ogt"/>
    <property type="match status" value="1"/>
</dbReference>
<keyword evidence="5 9" id="KW-0808">Transferase</keyword>
<comment type="miscellaneous">
    <text evidence="9">This enzyme catalyzes only one turnover and therefore is not strictly catalytic. According to one definition, an enzyme is a biocatalyst that acts repeatedly and over many reaction cycles.</text>
</comment>
<dbReference type="EC" id="2.1.1.63" evidence="9"/>
<dbReference type="Gene3D" id="3.30.160.70">
    <property type="entry name" value="Methylated DNA-protein cysteine methyltransferase domain"/>
    <property type="match status" value="1"/>
</dbReference>
<evidence type="ECO:0000256" key="9">
    <source>
        <dbReference type="HAMAP-Rule" id="MF_00772"/>
    </source>
</evidence>
<dbReference type="FunFam" id="1.10.10.10:FF:000214">
    <property type="entry name" value="Methylated-DNA--protein-cysteine methyltransferase"/>
    <property type="match status" value="1"/>
</dbReference>
<evidence type="ECO:0000256" key="4">
    <source>
        <dbReference type="ARBA" id="ARBA00022603"/>
    </source>
</evidence>
<name>A0A154WH39_9PROT</name>
<gene>
    <name evidence="12" type="ORF">AUP43_00365</name>
</gene>
<keyword evidence="6 9" id="KW-0227">DNA damage</keyword>
<dbReference type="CDD" id="cd06445">
    <property type="entry name" value="ATase"/>
    <property type="match status" value="1"/>
</dbReference>
<dbReference type="PROSITE" id="PS00374">
    <property type="entry name" value="MGMT"/>
    <property type="match status" value="1"/>
</dbReference>
<dbReference type="OrthoDB" id="9802228at2"/>
<evidence type="ECO:0000256" key="8">
    <source>
        <dbReference type="ARBA" id="ARBA00049348"/>
    </source>
</evidence>